<dbReference type="SUPFAM" id="SSF103481">
    <property type="entry name" value="Multidrug resistance efflux transporter EmrE"/>
    <property type="match status" value="2"/>
</dbReference>
<feature type="transmembrane region" description="Helical" evidence="1">
    <location>
        <begin position="141"/>
        <end position="160"/>
    </location>
</feature>
<protein>
    <submittedName>
        <fullName evidence="3">EamA family transporter</fullName>
    </submittedName>
</protein>
<dbReference type="PANTHER" id="PTHR22911:SF79">
    <property type="entry name" value="MOBA-LIKE NTP TRANSFERASE DOMAIN-CONTAINING PROTEIN"/>
    <property type="match status" value="1"/>
</dbReference>
<dbReference type="AlphaFoldDB" id="A0A7X3KQE2"/>
<feature type="transmembrane region" description="Helical" evidence="1">
    <location>
        <begin position="263"/>
        <end position="280"/>
    </location>
</feature>
<comment type="caution">
    <text evidence="3">The sequence shown here is derived from an EMBL/GenBank/DDBJ whole genome shotgun (WGS) entry which is preliminary data.</text>
</comment>
<feature type="domain" description="EamA" evidence="2">
    <location>
        <begin position="24"/>
        <end position="157"/>
    </location>
</feature>
<proteinExistence type="predicted"/>
<dbReference type="Pfam" id="PF00892">
    <property type="entry name" value="EamA"/>
    <property type="match status" value="2"/>
</dbReference>
<feature type="transmembrane region" description="Helical" evidence="1">
    <location>
        <begin position="86"/>
        <end position="106"/>
    </location>
</feature>
<evidence type="ECO:0000259" key="2">
    <source>
        <dbReference type="Pfam" id="PF00892"/>
    </source>
</evidence>
<dbReference type="GO" id="GO:0016020">
    <property type="term" value="C:membrane"/>
    <property type="evidence" value="ECO:0007669"/>
    <property type="project" value="InterPro"/>
</dbReference>
<organism evidence="3 4">
    <name type="scientific">Vreelandella zhuhanensis</name>
    <dbReference type="NCBI Taxonomy" id="2684210"/>
    <lineage>
        <taxon>Bacteria</taxon>
        <taxon>Pseudomonadati</taxon>
        <taxon>Pseudomonadota</taxon>
        <taxon>Gammaproteobacteria</taxon>
        <taxon>Oceanospirillales</taxon>
        <taxon>Halomonadaceae</taxon>
        <taxon>Vreelandella</taxon>
    </lineage>
</organism>
<feature type="transmembrane region" description="Helical" evidence="1">
    <location>
        <begin position="112"/>
        <end position="134"/>
    </location>
</feature>
<feature type="transmembrane region" description="Helical" evidence="1">
    <location>
        <begin position="166"/>
        <end position="189"/>
    </location>
</feature>
<dbReference type="EMBL" id="WTKP01000005">
    <property type="protein sequence ID" value="MWJ28409.1"/>
    <property type="molecule type" value="Genomic_DNA"/>
</dbReference>
<name>A0A7X3KQE2_9GAMM</name>
<dbReference type="InterPro" id="IPR000620">
    <property type="entry name" value="EamA_dom"/>
</dbReference>
<evidence type="ECO:0000313" key="4">
    <source>
        <dbReference type="Proteomes" id="UP000437638"/>
    </source>
</evidence>
<feature type="domain" description="EamA" evidence="2">
    <location>
        <begin position="170"/>
        <end position="301"/>
    </location>
</feature>
<keyword evidence="4" id="KW-1185">Reference proteome</keyword>
<dbReference type="Proteomes" id="UP000437638">
    <property type="component" value="Unassembled WGS sequence"/>
</dbReference>
<accession>A0A7X3KQE2</accession>
<feature type="transmembrane region" description="Helical" evidence="1">
    <location>
        <begin position="232"/>
        <end position="251"/>
    </location>
</feature>
<sequence length="315" mass="33197">MNSTALDVLSQNLSGEIVLFPSTLLVISAAFQWGLAGGLASLLMSRGWSPEVISFWRVLVGLGCMAIWLAVIRIQGQRFSFNRRLVFWSLVAGLGVAGNFTFYFISISEGSVAVAVTLMYSAPVFVYLVSFIAGVERPTPVKLVTIALVMGGIVLLTGIYRTEADAITTLGIVSGLLAGVSYALFIFGFKYAGKYGPAPSVLVIAFVTGTLVLLPLIDRGQAMTVTISADVAWFILLGLLGAGLSFYCYIVGLRHTLPTTASIVAMVEPVTAALFGLLLLSEALNLSQMAGMALILGAVTSLSILQSRPSLSGAP</sequence>
<reference evidence="3 4" key="1">
    <citation type="submission" date="2019-12" db="EMBL/GenBank/DDBJ databases">
        <title>Halomonas rutogse sp. nov. isolated from two lakes on Tibetan Plateau.</title>
        <authorList>
            <person name="Gao P."/>
        </authorList>
    </citation>
    <scope>NUCLEOTIDE SEQUENCE [LARGE SCALE GENOMIC DNA]</scope>
    <source>
        <strain evidence="3 4">ZH2S</strain>
    </source>
</reference>
<evidence type="ECO:0000313" key="3">
    <source>
        <dbReference type="EMBL" id="MWJ28409.1"/>
    </source>
</evidence>
<dbReference type="InterPro" id="IPR037185">
    <property type="entry name" value="EmrE-like"/>
</dbReference>
<feature type="transmembrane region" description="Helical" evidence="1">
    <location>
        <begin position="55"/>
        <end position="74"/>
    </location>
</feature>
<feature type="transmembrane region" description="Helical" evidence="1">
    <location>
        <begin position="286"/>
        <end position="305"/>
    </location>
</feature>
<keyword evidence="1" id="KW-0812">Transmembrane</keyword>
<gene>
    <name evidence="3" type="ORF">GPM19_09345</name>
</gene>
<feature type="transmembrane region" description="Helical" evidence="1">
    <location>
        <begin position="201"/>
        <end position="217"/>
    </location>
</feature>
<keyword evidence="1" id="KW-1133">Transmembrane helix</keyword>
<feature type="transmembrane region" description="Helical" evidence="1">
    <location>
        <begin position="17"/>
        <end position="35"/>
    </location>
</feature>
<evidence type="ECO:0000256" key="1">
    <source>
        <dbReference type="SAM" id="Phobius"/>
    </source>
</evidence>
<dbReference type="PANTHER" id="PTHR22911">
    <property type="entry name" value="ACYL-MALONYL CONDENSING ENZYME-RELATED"/>
    <property type="match status" value="1"/>
</dbReference>
<dbReference type="Gene3D" id="1.10.3730.20">
    <property type="match status" value="2"/>
</dbReference>
<keyword evidence="1" id="KW-0472">Membrane</keyword>